<organism evidence="2 3">
    <name type="scientific">Paenibacillus albidus</name>
    <dbReference type="NCBI Taxonomy" id="2041023"/>
    <lineage>
        <taxon>Bacteria</taxon>
        <taxon>Bacillati</taxon>
        <taxon>Bacillota</taxon>
        <taxon>Bacilli</taxon>
        <taxon>Bacillales</taxon>
        <taxon>Paenibacillaceae</taxon>
        <taxon>Paenibacillus</taxon>
    </lineage>
</organism>
<comment type="caution">
    <text evidence="2">The sequence shown here is derived from an EMBL/GenBank/DDBJ whole genome shotgun (WGS) entry which is preliminary data.</text>
</comment>
<dbReference type="PANTHER" id="PTHR42686:SF1">
    <property type="entry name" value="GH17980P-RELATED"/>
    <property type="match status" value="1"/>
</dbReference>
<dbReference type="PANTHER" id="PTHR42686">
    <property type="entry name" value="GH17980P-RELATED"/>
    <property type="match status" value="1"/>
</dbReference>
<proteinExistence type="predicted"/>
<dbReference type="InterPro" id="IPR036812">
    <property type="entry name" value="NAD(P)_OxRdtase_dom_sf"/>
</dbReference>
<reference evidence="2" key="2">
    <citation type="submission" date="2020-09" db="EMBL/GenBank/DDBJ databases">
        <authorList>
            <person name="Sun Q."/>
            <person name="Zhou Y."/>
        </authorList>
    </citation>
    <scope>NUCLEOTIDE SEQUENCE</scope>
    <source>
        <strain evidence="2">CGMCC 1.16134</strain>
    </source>
</reference>
<dbReference type="InterPro" id="IPR044479">
    <property type="entry name" value="LGALDH-like"/>
</dbReference>
<sequence length="313" mass="34284">MKYRPLGATGLDVSVLSFGASSLGSVFRDINEAEGIRTVHTAVAQGINYIDVSPYYGLTQAETVLGKAIKDLPRDQFLLSTKAGRTGADEFNYSAGHIEASLAASLKRLETDYVDILLLHDMEFVPFEQVIEEAIPALYRLKEQGKARFVGVSGLPLHIFEQTLAKTDLDVILSYCHYSLNDTSLLKLLPLLHDKKVGLVNASPISMGQLSTRPVAEWHPAPEAVKLACKQAAAHCAAKGEDLSKLAIQFSVANEQIPTTLVSTGSVVNITNNIAWTDEPLNEELLQEVLEILEPIHNLTWPSGRPEYNLHLK</sequence>
<evidence type="ECO:0000259" key="1">
    <source>
        <dbReference type="Pfam" id="PF00248"/>
    </source>
</evidence>
<gene>
    <name evidence="2" type="ORF">GCM10010912_02830</name>
</gene>
<dbReference type="AlphaFoldDB" id="A0A917FC44"/>
<dbReference type="Pfam" id="PF00248">
    <property type="entry name" value="Aldo_ket_red"/>
    <property type="match status" value="1"/>
</dbReference>
<dbReference type="GO" id="GO:0010349">
    <property type="term" value="F:L-galactose dehydrogenase activity"/>
    <property type="evidence" value="ECO:0007669"/>
    <property type="project" value="InterPro"/>
</dbReference>
<protein>
    <submittedName>
        <fullName evidence="2">Oxidoreductase</fullName>
    </submittedName>
</protein>
<evidence type="ECO:0000313" key="3">
    <source>
        <dbReference type="Proteomes" id="UP000637643"/>
    </source>
</evidence>
<dbReference type="CDD" id="cd19163">
    <property type="entry name" value="AKR_galDH"/>
    <property type="match status" value="1"/>
</dbReference>
<dbReference type="Proteomes" id="UP000637643">
    <property type="component" value="Unassembled WGS sequence"/>
</dbReference>
<feature type="domain" description="NADP-dependent oxidoreductase" evidence="1">
    <location>
        <begin position="16"/>
        <end position="292"/>
    </location>
</feature>
<dbReference type="EMBL" id="BMKR01000001">
    <property type="protein sequence ID" value="GGF61049.1"/>
    <property type="molecule type" value="Genomic_DNA"/>
</dbReference>
<reference evidence="2" key="1">
    <citation type="journal article" date="2014" name="Int. J. Syst. Evol. Microbiol.">
        <title>Complete genome sequence of Corynebacterium casei LMG S-19264T (=DSM 44701T), isolated from a smear-ripened cheese.</title>
        <authorList>
            <consortium name="US DOE Joint Genome Institute (JGI-PGF)"/>
            <person name="Walter F."/>
            <person name="Albersmeier A."/>
            <person name="Kalinowski J."/>
            <person name="Ruckert C."/>
        </authorList>
    </citation>
    <scope>NUCLEOTIDE SEQUENCE</scope>
    <source>
        <strain evidence="2">CGMCC 1.16134</strain>
    </source>
</reference>
<accession>A0A917FC44</accession>
<dbReference type="SUPFAM" id="SSF51430">
    <property type="entry name" value="NAD(P)-linked oxidoreductase"/>
    <property type="match status" value="1"/>
</dbReference>
<keyword evidence="3" id="KW-1185">Reference proteome</keyword>
<evidence type="ECO:0000313" key="2">
    <source>
        <dbReference type="EMBL" id="GGF61049.1"/>
    </source>
</evidence>
<dbReference type="GO" id="GO:0005829">
    <property type="term" value="C:cytosol"/>
    <property type="evidence" value="ECO:0007669"/>
    <property type="project" value="TreeGrafter"/>
</dbReference>
<name>A0A917FC44_9BACL</name>
<dbReference type="InterPro" id="IPR023210">
    <property type="entry name" value="NADP_OxRdtase_dom"/>
</dbReference>
<dbReference type="InterPro" id="IPR020471">
    <property type="entry name" value="AKR"/>
</dbReference>
<dbReference type="RefSeq" id="WP_189021816.1">
    <property type="nucleotide sequence ID" value="NZ_BMKR01000001.1"/>
</dbReference>
<dbReference type="Gene3D" id="3.20.20.100">
    <property type="entry name" value="NADP-dependent oxidoreductase domain"/>
    <property type="match status" value="1"/>
</dbReference>